<dbReference type="RefSeq" id="WP_174672655.1">
    <property type="nucleotide sequence ID" value="NZ_CP054491.1"/>
</dbReference>
<dbReference type="KEGG" id="rev:HUE57_02280"/>
<dbReference type="AlphaFoldDB" id="A0A6N0HSA0"/>
<dbReference type="Proteomes" id="UP000509658">
    <property type="component" value="Chromosome"/>
</dbReference>
<protein>
    <submittedName>
        <fullName evidence="1">Uncharacterized protein</fullName>
    </submittedName>
</protein>
<proteinExistence type="predicted"/>
<name>A0A6N0HSA0_9GAMM</name>
<sequence length="53" mass="5733">MGVVDQLAVDAGCDTVSIEVFDQNEGRYASINGSASMSSRHARLFPTLPSLYR</sequence>
<dbReference type="EMBL" id="CP054491">
    <property type="protein sequence ID" value="QKQ25248.1"/>
    <property type="molecule type" value="Genomic_DNA"/>
</dbReference>
<gene>
    <name evidence="1" type="ORF">HUE57_02280</name>
</gene>
<evidence type="ECO:0000313" key="2">
    <source>
        <dbReference type="Proteomes" id="UP000509658"/>
    </source>
</evidence>
<organism evidence="1 2">
    <name type="scientific">Candidatus Reidiella endopervernicosa</name>
    <dbReference type="NCBI Taxonomy" id="2738883"/>
    <lineage>
        <taxon>Bacteria</taxon>
        <taxon>Pseudomonadati</taxon>
        <taxon>Pseudomonadota</taxon>
        <taxon>Gammaproteobacteria</taxon>
        <taxon>Candidatus Reidiella</taxon>
    </lineage>
</organism>
<reference evidence="1 2" key="1">
    <citation type="submission" date="2020-05" db="EMBL/GenBank/DDBJ databases">
        <title>Horizontal transmission and recombination maintain forever young bacterial symbiont genomes.</title>
        <authorList>
            <person name="Russell S.L."/>
            <person name="Pepper-Tunick E."/>
            <person name="Svedberg J."/>
            <person name="Byrne A."/>
            <person name="Ruelas Castillo J."/>
            <person name="Vollmers C."/>
            <person name="Beinart R.A."/>
            <person name="Corbett-Detig R."/>
        </authorList>
    </citation>
    <scope>NUCLEOTIDE SEQUENCE [LARGE SCALE GENOMIC DNA]</scope>
    <source>
        <strain evidence="1">Santa_Monica_outfall</strain>
    </source>
</reference>
<keyword evidence="2" id="KW-1185">Reference proteome</keyword>
<evidence type="ECO:0000313" key="1">
    <source>
        <dbReference type="EMBL" id="QKQ25248.1"/>
    </source>
</evidence>
<accession>A0A6N0HSA0</accession>